<dbReference type="AlphaFoldDB" id="A0A1M6HD67"/>
<accession>A0A1M6HD67</accession>
<dbReference type="STRING" id="1118202.SAMN05443429_11220"/>
<gene>
    <name evidence="2" type="ORF">SAMN05443429_11220</name>
</gene>
<protein>
    <recommendedName>
        <fullName evidence="4">Outer membrane protein beta-barrel domain-containing protein</fullName>
    </recommendedName>
</protein>
<keyword evidence="1" id="KW-0732">Signal</keyword>
<feature type="signal peptide" evidence="1">
    <location>
        <begin position="1"/>
        <end position="19"/>
    </location>
</feature>
<evidence type="ECO:0008006" key="4">
    <source>
        <dbReference type="Google" id="ProtNLM"/>
    </source>
</evidence>
<dbReference type="Proteomes" id="UP000184335">
    <property type="component" value="Unassembled WGS sequence"/>
</dbReference>
<reference evidence="2 3" key="1">
    <citation type="submission" date="2016-11" db="EMBL/GenBank/DDBJ databases">
        <authorList>
            <person name="Jaros S."/>
            <person name="Januszkiewicz K."/>
            <person name="Wedrychowicz H."/>
        </authorList>
    </citation>
    <scope>NUCLEOTIDE SEQUENCE [LARGE SCALE GENOMIC DNA]</scope>
    <source>
        <strain evidence="2 3">DSM 25479</strain>
    </source>
</reference>
<proteinExistence type="predicted"/>
<dbReference type="RefSeq" id="WP_143154097.1">
    <property type="nucleotide sequence ID" value="NZ_FQYI01000012.1"/>
</dbReference>
<organism evidence="2 3">
    <name type="scientific">Cruoricaptor ignavus</name>
    <dbReference type="NCBI Taxonomy" id="1118202"/>
    <lineage>
        <taxon>Bacteria</taxon>
        <taxon>Pseudomonadati</taxon>
        <taxon>Bacteroidota</taxon>
        <taxon>Flavobacteriia</taxon>
        <taxon>Flavobacteriales</taxon>
        <taxon>Weeksellaceae</taxon>
        <taxon>Cruoricaptor</taxon>
    </lineage>
</organism>
<dbReference type="EMBL" id="FQYI01000012">
    <property type="protein sequence ID" value="SHJ20110.1"/>
    <property type="molecule type" value="Genomic_DNA"/>
</dbReference>
<evidence type="ECO:0000256" key="1">
    <source>
        <dbReference type="SAM" id="SignalP"/>
    </source>
</evidence>
<sequence length="143" mass="16133">MKNLILTLLPALFSAQAFIGLNSNAFRFASEAGEPIIGKDWEVFASGGYNITGSLYAVGSIGYRNLEDKFSYSIGARYNFDGLGFMQADTNGDYVRISVGPIIMDRTSRFSIEPTGMWWQQVTTKRRVKERLTFGVNFNYWIK</sequence>
<feature type="chain" id="PRO_5012522635" description="Outer membrane protein beta-barrel domain-containing protein" evidence="1">
    <location>
        <begin position="20"/>
        <end position="143"/>
    </location>
</feature>
<evidence type="ECO:0000313" key="3">
    <source>
        <dbReference type="Proteomes" id="UP000184335"/>
    </source>
</evidence>
<evidence type="ECO:0000313" key="2">
    <source>
        <dbReference type="EMBL" id="SHJ20110.1"/>
    </source>
</evidence>
<keyword evidence="3" id="KW-1185">Reference proteome</keyword>
<name>A0A1M6HD67_9FLAO</name>